<feature type="transmembrane region" description="Helical" evidence="1">
    <location>
        <begin position="31"/>
        <end position="52"/>
    </location>
</feature>
<evidence type="ECO:0000313" key="4">
    <source>
        <dbReference type="Proteomes" id="UP000010473"/>
    </source>
</evidence>
<dbReference type="STRING" id="111780.Sta7437_1720"/>
<sequence length="238" mass="27106">MGYAMRLLQLRQNFDQILASRFMVQIYSRSLKLVILLIVGILSLSLLFNFTVKLSSNAAMPVDAFLVLGGSINREIYAAKLAKQYPKLPILISQGSEAPCLFKVFQKEQINLERVILEKCAESTFGNFFFSLPILTNWKVHKVKLITSKTHLPRAKWLANIILGSHGIWIDLDLAPEKGIPGNQEFALKTIIDVIRSLGWSYLSQLFHPTCDRVDQLSEVDLSFWQKKGFVCERQTLF</sequence>
<reference evidence="4" key="1">
    <citation type="journal article" date="2013" name="Proc. Natl. Acad. Sci. U.S.A.">
        <title>Improving the coverage of the cyanobacterial phylum using diversity-driven genome sequencing.</title>
        <authorList>
            <person name="Shih P.M."/>
            <person name="Wu D."/>
            <person name="Latifi A."/>
            <person name="Axen S.D."/>
            <person name="Fewer D.P."/>
            <person name="Talla E."/>
            <person name="Calteau A."/>
            <person name="Cai F."/>
            <person name="Tandeau de Marsac N."/>
            <person name="Rippka R."/>
            <person name="Herdman M."/>
            <person name="Sivonen K."/>
            <person name="Coursin T."/>
            <person name="Laurent T."/>
            <person name="Goodwin L."/>
            <person name="Nolan M."/>
            <person name="Davenport K.W."/>
            <person name="Han C.S."/>
            <person name="Rubin E.M."/>
            <person name="Eisen J.A."/>
            <person name="Woyke T."/>
            <person name="Gugger M."/>
            <person name="Kerfeld C.A."/>
        </authorList>
    </citation>
    <scope>NUCLEOTIDE SEQUENCE [LARGE SCALE GENOMIC DNA]</scope>
    <source>
        <strain evidence="4">ATCC 29371 / PCC 7437</strain>
    </source>
</reference>
<dbReference type="EMBL" id="CP003653">
    <property type="protein sequence ID" value="AFZ35282.1"/>
    <property type="molecule type" value="Genomic_DNA"/>
</dbReference>
<evidence type="ECO:0000259" key="2">
    <source>
        <dbReference type="Pfam" id="PF02698"/>
    </source>
</evidence>
<dbReference type="CDD" id="cd06259">
    <property type="entry name" value="YdcF-like"/>
    <property type="match status" value="1"/>
</dbReference>
<proteinExistence type="predicted"/>
<dbReference type="Pfam" id="PF02698">
    <property type="entry name" value="DUF218"/>
    <property type="match status" value="1"/>
</dbReference>
<keyword evidence="1" id="KW-1133">Transmembrane helix</keyword>
<dbReference type="HOGENOM" id="CLU_102843_0_0_3"/>
<dbReference type="InterPro" id="IPR003848">
    <property type="entry name" value="DUF218"/>
</dbReference>
<dbReference type="Gene3D" id="3.40.50.620">
    <property type="entry name" value="HUPs"/>
    <property type="match status" value="1"/>
</dbReference>
<name>K9XUD1_STAC7</name>
<keyword evidence="1" id="KW-0812">Transmembrane</keyword>
<keyword evidence="4" id="KW-1185">Reference proteome</keyword>
<dbReference type="AlphaFoldDB" id="K9XUD1"/>
<evidence type="ECO:0000256" key="1">
    <source>
        <dbReference type="SAM" id="Phobius"/>
    </source>
</evidence>
<dbReference type="Proteomes" id="UP000010473">
    <property type="component" value="Chromosome"/>
</dbReference>
<organism evidence="3 4">
    <name type="scientific">Stanieria cyanosphaera (strain ATCC 29371 / PCC 7437)</name>
    <dbReference type="NCBI Taxonomy" id="111780"/>
    <lineage>
        <taxon>Bacteria</taxon>
        <taxon>Bacillati</taxon>
        <taxon>Cyanobacteriota</taxon>
        <taxon>Cyanophyceae</taxon>
        <taxon>Pleurocapsales</taxon>
        <taxon>Dermocarpellaceae</taxon>
        <taxon>Stanieria</taxon>
    </lineage>
</organism>
<evidence type="ECO:0000313" key="3">
    <source>
        <dbReference type="EMBL" id="AFZ35282.1"/>
    </source>
</evidence>
<dbReference type="PATRIC" id="fig|111780.3.peg.1792"/>
<gene>
    <name evidence="3" type="ordered locus">Sta7437_1720</name>
</gene>
<dbReference type="InterPro" id="IPR014729">
    <property type="entry name" value="Rossmann-like_a/b/a_fold"/>
</dbReference>
<protein>
    <recommendedName>
        <fullName evidence="2">DUF218 domain-containing protein</fullName>
    </recommendedName>
</protein>
<dbReference type="eggNOG" id="COG1434">
    <property type="taxonomic scope" value="Bacteria"/>
</dbReference>
<feature type="domain" description="DUF218" evidence="2">
    <location>
        <begin position="63"/>
        <end position="160"/>
    </location>
</feature>
<dbReference type="KEGG" id="scs:Sta7437_1720"/>
<keyword evidence="1" id="KW-0472">Membrane</keyword>
<accession>K9XUD1</accession>